<evidence type="ECO:0000256" key="4">
    <source>
        <dbReference type="SAM" id="MobiDB-lite"/>
    </source>
</evidence>
<keyword evidence="6" id="KW-1185">Reference proteome</keyword>
<proteinExistence type="inferred from homology"/>
<name>A0A7J6LQA2_PERCH</name>
<evidence type="ECO:0000313" key="6">
    <source>
        <dbReference type="Proteomes" id="UP000591131"/>
    </source>
</evidence>
<comment type="similarity">
    <text evidence="3">Belongs to the ANP32 family.</text>
</comment>
<evidence type="ECO:0000256" key="2">
    <source>
        <dbReference type="ARBA" id="ARBA00022737"/>
    </source>
</evidence>
<evidence type="ECO:0000256" key="1">
    <source>
        <dbReference type="ARBA" id="ARBA00022614"/>
    </source>
</evidence>
<dbReference type="EMBL" id="JAAPAO010000376">
    <property type="protein sequence ID" value="KAF4661492.1"/>
    <property type="molecule type" value="Genomic_DNA"/>
</dbReference>
<dbReference type="GO" id="GO:0042393">
    <property type="term" value="F:histone binding"/>
    <property type="evidence" value="ECO:0007669"/>
    <property type="project" value="TreeGrafter"/>
</dbReference>
<sequence length="278" mass="30815">MVAKKEADNSFDSVIKLCCAEEECEPEELSEVVLDEENLPKITKADMSGDIAKCENLTLINLTCCGLTSIDAPFPELPNVQTVDMSENKLTSDVLDKFSNLSALRLLVLRGNLIETVDEFKALRDLKALQAIDIEGCPVTKVANYREKIFKMLEQVEVIDDRGREGEKVDMARLLGLTNEDGELVSEGSEESDGDDGDVLDALGREELRKMLDLEDDDDEEEEEDSDPDENDKSEDEEDVDPDIPPVAKNDENSEDAEQEEESSQPPATKKARKGGVK</sequence>
<evidence type="ECO:0008006" key="7">
    <source>
        <dbReference type="Google" id="ProtNLM"/>
    </source>
</evidence>
<keyword evidence="2" id="KW-0677">Repeat</keyword>
<dbReference type="InterPro" id="IPR045081">
    <property type="entry name" value="AN32"/>
</dbReference>
<dbReference type="GO" id="GO:0005634">
    <property type="term" value="C:nucleus"/>
    <property type="evidence" value="ECO:0007669"/>
    <property type="project" value="TreeGrafter"/>
</dbReference>
<gene>
    <name evidence="5" type="ORF">FOL47_006657</name>
</gene>
<dbReference type="SUPFAM" id="SSF52058">
    <property type="entry name" value="L domain-like"/>
    <property type="match status" value="1"/>
</dbReference>
<dbReference type="Gene3D" id="3.80.10.10">
    <property type="entry name" value="Ribonuclease Inhibitor"/>
    <property type="match status" value="1"/>
</dbReference>
<protein>
    <recommendedName>
        <fullName evidence="7">Acidic leucine-rich nuclear phosphoprotein 32 member</fullName>
    </recommendedName>
</protein>
<dbReference type="AlphaFoldDB" id="A0A7J6LQA2"/>
<accession>A0A7J6LQA2</accession>
<dbReference type="InterPro" id="IPR032675">
    <property type="entry name" value="LRR_dom_sf"/>
</dbReference>
<evidence type="ECO:0000313" key="5">
    <source>
        <dbReference type="EMBL" id="KAF4661492.1"/>
    </source>
</evidence>
<feature type="region of interest" description="Disordered" evidence="4">
    <location>
        <begin position="204"/>
        <end position="278"/>
    </location>
</feature>
<feature type="compositionally biased region" description="Acidic residues" evidence="4">
    <location>
        <begin position="253"/>
        <end position="263"/>
    </location>
</feature>
<dbReference type="Proteomes" id="UP000591131">
    <property type="component" value="Unassembled WGS sequence"/>
</dbReference>
<keyword evidence="1" id="KW-0433">Leucine-rich repeat</keyword>
<feature type="compositionally biased region" description="Basic and acidic residues" evidence="4">
    <location>
        <begin position="204"/>
        <end position="213"/>
    </location>
</feature>
<feature type="region of interest" description="Disordered" evidence="4">
    <location>
        <begin position="180"/>
        <end position="199"/>
    </location>
</feature>
<reference evidence="5 6" key="1">
    <citation type="submission" date="2020-04" db="EMBL/GenBank/DDBJ databases">
        <title>Perkinsus chesapeaki whole genome sequence.</title>
        <authorList>
            <person name="Bogema D.R."/>
        </authorList>
    </citation>
    <scope>NUCLEOTIDE SEQUENCE [LARGE SCALE GENOMIC DNA]</scope>
    <source>
        <strain evidence="5">ATCC PRA-425</strain>
    </source>
</reference>
<organism evidence="5 6">
    <name type="scientific">Perkinsus chesapeaki</name>
    <name type="common">Clam parasite</name>
    <name type="synonym">Perkinsus andrewsi</name>
    <dbReference type="NCBI Taxonomy" id="330153"/>
    <lineage>
        <taxon>Eukaryota</taxon>
        <taxon>Sar</taxon>
        <taxon>Alveolata</taxon>
        <taxon>Perkinsozoa</taxon>
        <taxon>Perkinsea</taxon>
        <taxon>Perkinsida</taxon>
        <taxon>Perkinsidae</taxon>
        <taxon>Perkinsus</taxon>
    </lineage>
</organism>
<dbReference type="PANTHER" id="PTHR11375">
    <property type="entry name" value="ACIDIC LEUCINE-RICH NUCLEAR PHOSPHOPROTEIN 32"/>
    <property type="match status" value="1"/>
</dbReference>
<comment type="caution">
    <text evidence="5">The sequence shown here is derived from an EMBL/GenBank/DDBJ whole genome shotgun (WGS) entry which is preliminary data.</text>
</comment>
<dbReference type="Pfam" id="PF13855">
    <property type="entry name" value="LRR_8"/>
    <property type="match status" value="1"/>
</dbReference>
<feature type="compositionally biased region" description="Acidic residues" evidence="4">
    <location>
        <begin position="214"/>
        <end position="242"/>
    </location>
</feature>
<evidence type="ECO:0000256" key="3">
    <source>
        <dbReference type="ARBA" id="ARBA00025777"/>
    </source>
</evidence>
<dbReference type="PANTHER" id="PTHR11375:SF0">
    <property type="entry name" value="ACIDIC LEUCINE-RICH NUCLEAR PHOSPHOPROTEIN 32 FAMILY MEMBER A"/>
    <property type="match status" value="1"/>
</dbReference>
<dbReference type="InterPro" id="IPR001611">
    <property type="entry name" value="Leu-rich_rpt"/>
</dbReference>
<dbReference type="OrthoDB" id="310893at2759"/>